<evidence type="ECO:0000256" key="4">
    <source>
        <dbReference type="ARBA" id="ARBA00023285"/>
    </source>
</evidence>
<dbReference type="Gene3D" id="3.20.70.20">
    <property type="match status" value="1"/>
</dbReference>
<dbReference type="PANTHER" id="PTHR43371">
    <property type="entry name" value="VITAMIN B12-DEPENDENT RIBONUCLEOTIDE REDUCTASE"/>
    <property type="match status" value="1"/>
</dbReference>
<evidence type="ECO:0000313" key="6">
    <source>
        <dbReference type="EMBL" id="MBB1125518.1"/>
    </source>
</evidence>
<feature type="domain" description="Ribonucleotide reductase large subunit C-terminal" evidence="5">
    <location>
        <begin position="233"/>
        <end position="351"/>
    </location>
</feature>
<feature type="domain" description="Ribonucleotide reductase large subunit C-terminal" evidence="5">
    <location>
        <begin position="386"/>
        <end position="501"/>
    </location>
</feature>
<accession>A0A839HE43</accession>
<evidence type="ECO:0000256" key="3">
    <source>
        <dbReference type="ARBA" id="ARBA00023002"/>
    </source>
</evidence>
<dbReference type="InterPro" id="IPR050862">
    <property type="entry name" value="RdRp_reductase_class-2"/>
</dbReference>
<comment type="caution">
    <text evidence="6">The sequence shown here is derived from an EMBL/GenBank/DDBJ whole genome shotgun (WGS) entry which is preliminary data.</text>
</comment>
<dbReference type="RefSeq" id="WP_182582946.1">
    <property type="nucleotide sequence ID" value="NZ_JABVCQ010000007.1"/>
</dbReference>
<gene>
    <name evidence="6" type="ORF">HUK38_04640</name>
</gene>
<dbReference type="Proteomes" id="UP000548632">
    <property type="component" value="Unassembled WGS sequence"/>
</dbReference>
<keyword evidence="2" id="KW-0846">Cobalamin</keyword>
<dbReference type="GO" id="GO:0004748">
    <property type="term" value="F:ribonucleoside-diphosphate reductase activity, thioredoxin disulfide as acceptor"/>
    <property type="evidence" value="ECO:0007669"/>
    <property type="project" value="TreeGrafter"/>
</dbReference>
<evidence type="ECO:0000256" key="2">
    <source>
        <dbReference type="ARBA" id="ARBA00022628"/>
    </source>
</evidence>
<comment type="cofactor">
    <cofactor evidence="1">
        <name>adenosylcob(III)alamin</name>
        <dbReference type="ChEBI" id="CHEBI:18408"/>
    </cofactor>
</comment>
<dbReference type="SUPFAM" id="SSF51998">
    <property type="entry name" value="PFL-like glycyl radical enzymes"/>
    <property type="match status" value="1"/>
</dbReference>
<name>A0A839HE43_9GAMM</name>
<dbReference type="PANTHER" id="PTHR43371:SF1">
    <property type="entry name" value="RIBONUCLEOSIDE-DIPHOSPHATE REDUCTASE"/>
    <property type="match status" value="1"/>
</dbReference>
<organism evidence="6 7">
    <name type="scientific">Thiospirillum jenense</name>
    <dbReference type="NCBI Taxonomy" id="1653858"/>
    <lineage>
        <taxon>Bacteria</taxon>
        <taxon>Pseudomonadati</taxon>
        <taxon>Pseudomonadota</taxon>
        <taxon>Gammaproteobacteria</taxon>
        <taxon>Chromatiales</taxon>
        <taxon>Chromatiaceae</taxon>
        <taxon>Thiospirillum</taxon>
    </lineage>
</organism>
<reference evidence="6 7" key="1">
    <citation type="journal article" date="2020" name="Arch. Microbiol.">
        <title>The genome sequence of the giant phototrophic gammaproteobacterium Thiospirillum jenense gives insight into its physiological properties and phylogenetic relationships.</title>
        <authorList>
            <person name="Imhoff J.F."/>
            <person name="Meyer T.E."/>
            <person name="Kyndt J.A."/>
        </authorList>
    </citation>
    <scope>NUCLEOTIDE SEQUENCE [LARGE SCALE GENOMIC DNA]</scope>
    <source>
        <strain evidence="6 7">DSM 216</strain>
    </source>
</reference>
<dbReference type="AlphaFoldDB" id="A0A839HE43"/>
<keyword evidence="4" id="KW-0170">Cobalt</keyword>
<dbReference type="InterPro" id="IPR000788">
    <property type="entry name" value="RNR_lg_C"/>
</dbReference>
<sequence>MSEFRTSLGEQIFKARYAMTRDETWKTRSQLIVQDVCGRRSGARNIQSHPLMSKDELRDLQNFIEKFMFLPGGRYIYYAGREAAFYNNCMMYKAIEDSREEWGRLLKAQSDALMSGAGVGCDYSVLRPHGLMLARTGGTASGVIPLLHTVNEMGRNVRQGGSRRSAIYSSLNWQHGDINEFISVKDWRNTPVPGVKNMTYFDIKNNDFDARAPLDGMNISVNYDDEWLEKPLNDVFIRNVEMALRNGEPGFSFNFGPNKHDTLRNACGEVCSADDSDICNLGSINLAAIDDITTLHRVVELATKFLVCGTIRAHVPDEKTLMVREKNRRLGLGLMGVHEWLLKRNYRYEMNDQLRTWLGAYKYESTRAANEHCDRFYLSRPVACRAIAPTGTTSLLAGTTSGLEPLYAVAYKRRWIDGDKRRYQLVIDKTAQDLIQSLGITDPDNIETAIDLANDVERRIAFQAELQRDYVDNCISSTINLPAWGSELNNQSTVKDTAKLIAKYARDLRGLTFYPDGARGGQPITRVEYAEAIGNENVTFEENDACQSGVCNL</sequence>
<keyword evidence="3" id="KW-0560">Oxidoreductase</keyword>
<dbReference type="EMBL" id="JABVCQ010000007">
    <property type="protein sequence ID" value="MBB1125518.1"/>
    <property type="molecule type" value="Genomic_DNA"/>
</dbReference>
<dbReference type="GO" id="GO:0031419">
    <property type="term" value="F:cobalamin binding"/>
    <property type="evidence" value="ECO:0007669"/>
    <property type="project" value="UniProtKB-KW"/>
</dbReference>
<evidence type="ECO:0000259" key="5">
    <source>
        <dbReference type="Pfam" id="PF02867"/>
    </source>
</evidence>
<proteinExistence type="predicted"/>
<protein>
    <recommendedName>
        <fullName evidence="5">Ribonucleotide reductase large subunit C-terminal domain-containing protein</fullName>
    </recommendedName>
</protein>
<evidence type="ECO:0000256" key="1">
    <source>
        <dbReference type="ARBA" id="ARBA00001922"/>
    </source>
</evidence>
<feature type="domain" description="Ribonucleotide reductase large subunit C-terminal" evidence="5">
    <location>
        <begin position="89"/>
        <end position="186"/>
    </location>
</feature>
<evidence type="ECO:0000313" key="7">
    <source>
        <dbReference type="Proteomes" id="UP000548632"/>
    </source>
</evidence>
<keyword evidence="7" id="KW-1185">Reference proteome</keyword>
<dbReference type="Pfam" id="PF02867">
    <property type="entry name" value="Ribonuc_red_lgC"/>
    <property type="match status" value="3"/>
</dbReference>